<name>A0ABR8PXZ9_9CLOT</name>
<evidence type="ECO:0000256" key="1">
    <source>
        <dbReference type="ARBA" id="ARBA00004127"/>
    </source>
</evidence>
<evidence type="ECO:0000256" key="2">
    <source>
        <dbReference type="ARBA" id="ARBA00022692"/>
    </source>
</evidence>
<comment type="caution">
    <text evidence="6">The sequence shown here is derived from an EMBL/GenBank/DDBJ whole genome shotgun (WGS) entry which is preliminary data.</text>
</comment>
<keyword evidence="7" id="KW-1185">Reference proteome</keyword>
<comment type="subcellular location">
    <subcellularLocation>
        <location evidence="1">Endomembrane system</location>
        <topology evidence="1">Multi-pass membrane protein</topology>
    </subcellularLocation>
</comment>
<evidence type="ECO:0000259" key="5">
    <source>
        <dbReference type="Pfam" id="PF06803"/>
    </source>
</evidence>
<dbReference type="Pfam" id="PF06803">
    <property type="entry name" value="DUF1232"/>
    <property type="match status" value="1"/>
</dbReference>
<keyword evidence="3" id="KW-1133">Transmembrane helix</keyword>
<feature type="domain" description="DUF1232" evidence="5">
    <location>
        <begin position="225"/>
        <end position="261"/>
    </location>
</feature>
<proteinExistence type="predicted"/>
<evidence type="ECO:0000256" key="4">
    <source>
        <dbReference type="ARBA" id="ARBA00023136"/>
    </source>
</evidence>
<evidence type="ECO:0000256" key="3">
    <source>
        <dbReference type="ARBA" id="ARBA00022989"/>
    </source>
</evidence>
<reference evidence="6 7" key="1">
    <citation type="submission" date="2020-08" db="EMBL/GenBank/DDBJ databases">
        <title>A Genomic Blueprint of the Chicken Gut Microbiome.</title>
        <authorList>
            <person name="Gilroy R."/>
            <person name="Ravi A."/>
            <person name="Getino M."/>
            <person name="Pursley I."/>
            <person name="Horton D.L."/>
            <person name="Alikhan N.-F."/>
            <person name="Baker D."/>
            <person name="Gharbi K."/>
            <person name="Hall N."/>
            <person name="Watson M."/>
            <person name="Adriaenssens E.M."/>
            <person name="Foster-Nyarko E."/>
            <person name="Jarju S."/>
            <person name="Secka A."/>
            <person name="Antonio M."/>
            <person name="Oren A."/>
            <person name="Chaudhuri R."/>
            <person name="La Ragione R.M."/>
            <person name="Hildebrand F."/>
            <person name="Pallen M.J."/>
        </authorList>
    </citation>
    <scope>NUCLEOTIDE SEQUENCE [LARGE SCALE GENOMIC DNA]</scope>
    <source>
        <strain evidence="6 7">Sa3CVN1</strain>
    </source>
</reference>
<evidence type="ECO:0000313" key="6">
    <source>
        <dbReference type="EMBL" id="MBD7913036.1"/>
    </source>
</evidence>
<accession>A0ABR8PXZ9</accession>
<dbReference type="EMBL" id="JACSRA010000033">
    <property type="protein sequence ID" value="MBD7913036.1"/>
    <property type="molecule type" value="Genomic_DNA"/>
</dbReference>
<keyword evidence="2" id="KW-0812">Transmembrane</keyword>
<protein>
    <submittedName>
        <fullName evidence="6">DUF1232 domain-containing protein</fullName>
    </submittedName>
</protein>
<evidence type="ECO:0000313" key="7">
    <source>
        <dbReference type="Proteomes" id="UP000627781"/>
    </source>
</evidence>
<dbReference type="Proteomes" id="UP000627781">
    <property type="component" value="Unassembled WGS sequence"/>
</dbReference>
<dbReference type="RefSeq" id="WP_143318144.1">
    <property type="nucleotide sequence ID" value="NZ_JACSRA010000033.1"/>
</dbReference>
<gene>
    <name evidence="6" type="ORF">H9661_16915</name>
</gene>
<organism evidence="6 7">
    <name type="scientific">Clostridium cibarium</name>
    <dbReference type="NCBI Taxonomy" id="2762247"/>
    <lineage>
        <taxon>Bacteria</taxon>
        <taxon>Bacillati</taxon>
        <taxon>Bacillota</taxon>
        <taxon>Clostridia</taxon>
        <taxon>Eubacteriales</taxon>
        <taxon>Clostridiaceae</taxon>
        <taxon>Clostridium</taxon>
    </lineage>
</organism>
<sequence>MKISKVNAELTGQDILSIINEFVKVEGLTLNKVNIDNEITIEGTFKKGISFGFKGSLAIEGVRDGKIYCRLSKFKVLKLGIFRIIRSFALKTAFKYLAISGIENDKDVIVLNIHKLLNPVPYVDLDISAAYVRKDILLVEVEEINISVNGGLIKEEEAEEELTEDVEKLELPVEKVKDGYTTGRKFIEDKLPEGVKKASDIILVVPDVIALISRLLKDNRVPLKTKLSIAASLGYMMFPIDIIPDRIPFIGNIDELAVAFFALNKVASTVPVQVIAENWEGKTELVLVLKKGVEYLVNFTNARNVEKLYNVITELSTL</sequence>
<keyword evidence="4" id="KW-0472">Membrane</keyword>
<dbReference type="InterPro" id="IPR010652">
    <property type="entry name" value="DUF1232"/>
</dbReference>